<keyword evidence="8" id="KW-0430">Lectin</keyword>
<evidence type="ECO:0000256" key="8">
    <source>
        <dbReference type="ARBA" id="ARBA00022734"/>
    </source>
</evidence>
<dbReference type="CDD" id="cd14792">
    <property type="entry name" value="GH27"/>
    <property type="match status" value="1"/>
</dbReference>
<comment type="catalytic activity">
    <reaction evidence="1 13">
        <text>Hydrolysis of terminal, non-reducing alpha-D-galactose residues in alpha-D-galactosides, including galactose oligosaccharides, galactomannans and galactolipids.</text>
        <dbReference type="EC" id="3.2.1.22"/>
    </reaction>
</comment>
<dbReference type="InterPro" id="IPR035992">
    <property type="entry name" value="Ricin_B-like_lectins"/>
</dbReference>
<sequence>MKAQHILASASGLLSAANGASPDPKRQPLPPMGFNNWARYMCDINEKIFVDAADTMSKNGLLAAGYNRLNLDDCWSTKKRDATNNKMVWDTTKFPQGLPWLTKYVKSKGFIPGIYSDSGTLSCGGYPGTLGYEELDLQTFSDWGFEYLKLDGCYVPTDKEAAYHEIYTKWFKLLANFPKPVVFSDSAPAYFSGAANLTDWYTVMNWAADYGQLARHSDDILVYRDGNGTDAWKSMMVNYGQHVRLARYQQPGYFNDPDFLNTDHRGYTMDEKKTHFALWASFSAPLIISADIPNLSAEEIAFLSNKDLIAVDQDPLVQQATLVSQDATWDVLSKSLANGDRLLTVLNKGETPADITVSWARLGIRTARIDPNTELNVKDLWTGASSKVKISAAGVSAKAVPRHGTAVFRISGRMGGSDHPIVTPTGQIFNTFSLKCLTDDKSGTVSWKACDASDAQVWVHRDDGHINSLLRPDECIVDANGHILSRHSGCHTDAWTYYKGGNLVNNNNGHCLTENADGSASSNFCEYETNDQVVGLPIGVPVVDVTNFKKTQQ</sequence>
<evidence type="ECO:0000313" key="17">
    <source>
        <dbReference type="Proteomes" id="UP000039046"/>
    </source>
</evidence>
<proteinExistence type="inferred from homology"/>
<feature type="domain" description="Alpha galactosidase C-terminal" evidence="15">
    <location>
        <begin position="327"/>
        <end position="410"/>
    </location>
</feature>
<comment type="similarity">
    <text evidence="4 13">Belongs to the glycosyl hydrolase 27 family.</text>
</comment>
<evidence type="ECO:0000256" key="9">
    <source>
        <dbReference type="ARBA" id="ARBA00022801"/>
    </source>
</evidence>
<dbReference type="Gene3D" id="2.60.40.1180">
    <property type="entry name" value="Golgi alpha-mannosidase II"/>
    <property type="match status" value="1"/>
</dbReference>
<evidence type="ECO:0000256" key="6">
    <source>
        <dbReference type="ARBA" id="ARBA00022525"/>
    </source>
</evidence>
<comment type="subcellular location">
    <subcellularLocation>
        <location evidence="3">Secreted</location>
    </subcellularLocation>
</comment>
<dbReference type="STRING" id="1531966.A0A0A1TGT8"/>
<dbReference type="InterPro" id="IPR000772">
    <property type="entry name" value="Ricin_B_lectin"/>
</dbReference>
<organism evidence="16 17">
    <name type="scientific">[Torrubiella] hemipterigena</name>
    <dbReference type="NCBI Taxonomy" id="1531966"/>
    <lineage>
        <taxon>Eukaryota</taxon>
        <taxon>Fungi</taxon>
        <taxon>Dikarya</taxon>
        <taxon>Ascomycota</taxon>
        <taxon>Pezizomycotina</taxon>
        <taxon>Sordariomycetes</taxon>
        <taxon>Hypocreomycetidae</taxon>
        <taxon>Hypocreales</taxon>
        <taxon>Clavicipitaceae</taxon>
        <taxon>Clavicipitaceae incertae sedis</taxon>
        <taxon>'Torrubiella' clade</taxon>
    </lineage>
</organism>
<evidence type="ECO:0000256" key="5">
    <source>
        <dbReference type="ARBA" id="ARBA00012755"/>
    </source>
</evidence>
<keyword evidence="9 13" id="KW-0378">Hydrolase</keyword>
<evidence type="ECO:0000256" key="2">
    <source>
        <dbReference type="ARBA" id="ARBA00003969"/>
    </source>
</evidence>
<dbReference type="SUPFAM" id="SSF51011">
    <property type="entry name" value="Glycosyl hydrolase domain"/>
    <property type="match status" value="1"/>
</dbReference>
<dbReference type="PROSITE" id="PS00512">
    <property type="entry name" value="ALPHA_GALACTOSIDASE"/>
    <property type="match status" value="1"/>
</dbReference>
<keyword evidence="10 13" id="KW-1015">Disulfide bond</keyword>
<dbReference type="GO" id="GO:0005576">
    <property type="term" value="C:extracellular region"/>
    <property type="evidence" value="ECO:0007669"/>
    <property type="project" value="UniProtKB-SubCell"/>
</dbReference>
<dbReference type="InterPro" id="IPR013780">
    <property type="entry name" value="Glyco_hydro_b"/>
</dbReference>
<evidence type="ECO:0000256" key="12">
    <source>
        <dbReference type="ARBA" id="ARBA00023295"/>
    </source>
</evidence>
<dbReference type="SUPFAM" id="SSF50370">
    <property type="entry name" value="Ricin B-like lectins"/>
    <property type="match status" value="1"/>
</dbReference>
<evidence type="ECO:0000256" key="3">
    <source>
        <dbReference type="ARBA" id="ARBA00004613"/>
    </source>
</evidence>
<dbReference type="InterPro" id="IPR041233">
    <property type="entry name" value="Melibiase_C"/>
</dbReference>
<keyword evidence="11" id="KW-0325">Glycoprotein</keyword>
<dbReference type="OrthoDB" id="5795902at2759"/>
<evidence type="ECO:0000256" key="11">
    <source>
        <dbReference type="ARBA" id="ARBA00023180"/>
    </source>
</evidence>
<keyword evidence="17" id="KW-1185">Reference proteome</keyword>
<evidence type="ECO:0000256" key="13">
    <source>
        <dbReference type="RuleBase" id="RU361168"/>
    </source>
</evidence>
<dbReference type="GO" id="GO:0004557">
    <property type="term" value="F:alpha-galactosidase activity"/>
    <property type="evidence" value="ECO:0007669"/>
    <property type="project" value="UniProtKB-EC"/>
</dbReference>
<accession>A0A0A1TGT8</accession>
<dbReference type="Gene3D" id="2.80.10.50">
    <property type="match status" value="1"/>
</dbReference>
<evidence type="ECO:0000259" key="15">
    <source>
        <dbReference type="Pfam" id="PF17801"/>
    </source>
</evidence>
<gene>
    <name evidence="16" type="ORF">VHEMI04639</name>
</gene>
<dbReference type="AlphaFoldDB" id="A0A0A1TGT8"/>
<dbReference type="PANTHER" id="PTHR11452">
    <property type="entry name" value="ALPHA-GALACTOSIDASE/ALPHA-N-ACETYLGALACTOSAMINIDASE"/>
    <property type="match status" value="1"/>
</dbReference>
<dbReference type="GO" id="GO:0005975">
    <property type="term" value="P:carbohydrate metabolic process"/>
    <property type="evidence" value="ECO:0007669"/>
    <property type="project" value="InterPro"/>
</dbReference>
<evidence type="ECO:0000256" key="1">
    <source>
        <dbReference type="ARBA" id="ARBA00001255"/>
    </source>
</evidence>
<dbReference type="Pfam" id="PF16499">
    <property type="entry name" value="Melibiase_2"/>
    <property type="match status" value="1"/>
</dbReference>
<evidence type="ECO:0000259" key="14">
    <source>
        <dbReference type="Pfam" id="PF00652"/>
    </source>
</evidence>
<dbReference type="InterPro" id="IPR000111">
    <property type="entry name" value="Glyco_hydro_27/36_CS"/>
</dbReference>
<evidence type="ECO:0000256" key="10">
    <source>
        <dbReference type="ARBA" id="ARBA00023157"/>
    </source>
</evidence>
<reference evidence="16 17" key="1">
    <citation type="journal article" date="2015" name="Genome Announc.">
        <title>Draft Genome Sequence and Gene Annotation of the Entomopathogenic Fungus Verticillium hemipterigenum.</title>
        <authorList>
            <person name="Horn F."/>
            <person name="Habel A."/>
            <person name="Scharf D.H."/>
            <person name="Dworschak J."/>
            <person name="Brakhage A.A."/>
            <person name="Guthke R."/>
            <person name="Hertweck C."/>
            <person name="Linde J."/>
        </authorList>
    </citation>
    <scope>NUCLEOTIDE SEQUENCE [LARGE SCALE GENOMIC DNA]</scope>
</reference>
<dbReference type="InterPro" id="IPR017853">
    <property type="entry name" value="GH"/>
</dbReference>
<comment type="function">
    <text evidence="2">Hydrolyzes a variety of simple alpha-D-galactoside as well as more complex molecules such as oligosaccharides and polysaccharides.</text>
</comment>
<dbReference type="Gene3D" id="3.20.20.70">
    <property type="entry name" value="Aldolase class I"/>
    <property type="match status" value="1"/>
</dbReference>
<dbReference type="Proteomes" id="UP000039046">
    <property type="component" value="Unassembled WGS sequence"/>
</dbReference>
<dbReference type="PROSITE" id="PS50231">
    <property type="entry name" value="RICIN_B_LECTIN"/>
    <property type="match status" value="1"/>
</dbReference>
<dbReference type="SUPFAM" id="SSF51445">
    <property type="entry name" value="(Trans)glycosidases"/>
    <property type="match status" value="1"/>
</dbReference>
<dbReference type="InterPro" id="IPR002241">
    <property type="entry name" value="Glyco_hydro_27"/>
</dbReference>
<dbReference type="EC" id="3.2.1.22" evidence="5 13"/>
<dbReference type="HOGENOM" id="CLU_013093_3_3_1"/>
<name>A0A0A1TGT8_9HYPO</name>
<dbReference type="EMBL" id="CDHN01000002">
    <property type="protein sequence ID" value="CEJ88194.1"/>
    <property type="molecule type" value="Genomic_DNA"/>
</dbReference>
<dbReference type="PRINTS" id="PR00740">
    <property type="entry name" value="GLHYDRLASE27"/>
</dbReference>
<evidence type="ECO:0000256" key="7">
    <source>
        <dbReference type="ARBA" id="ARBA00022729"/>
    </source>
</evidence>
<evidence type="ECO:0000313" key="16">
    <source>
        <dbReference type="EMBL" id="CEJ88194.1"/>
    </source>
</evidence>
<keyword evidence="12 13" id="KW-0326">Glycosidase</keyword>
<dbReference type="GO" id="GO:0030246">
    <property type="term" value="F:carbohydrate binding"/>
    <property type="evidence" value="ECO:0007669"/>
    <property type="project" value="UniProtKB-KW"/>
</dbReference>
<dbReference type="Pfam" id="PF17801">
    <property type="entry name" value="Melibiase_C"/>
    <property type="match status" value="1"/>
</dbReference>
<keyword evidence="6" id="KW-0964">Secreted</keyword>
<dbReference type="FunFam" id="3.20.20.70:FF:000177">
    <property type="entry name" value="Alpha-galactosidase"/>
    <property type="match status" value="1"/>
</dbReference>
<dbReference type="Pfam" id="PF00652">
    <property type="entry name" value="Ricin_B_lectin"/>
    <property type="match status" value="1"/>
</dbReference>
<feature type="domain" description="Ricin B lectin" evidence="14">
    <location>
        <begin position="425"/>
        <end position="521"/>
    </location>
</feature>
<evidence type="ECO:0000256" key="4">
    <source>
        <dbReference type="ARBA" id="ARBA00009743"/>
    </source>
</evidence>
<protein>
    <recommendedName>
        <fullName evidence="5 13">Alpha-galactosidase</fullName>
        <ecNumber evidence="5 13">3.2.1.22</ecNumber>
    </recommendedName>
    <alternativeName>
        <fullName evidence="13">Melibiase</fullName>
    </alternativeName>
</protein>
<keyword evidence="7" id="KW-0732">Signal</keyword>
<dbReference type="InterPro" id="IPR013785">
    <property type="entry name" value="Aldolase_TIM"/>
</dbReference>
<dbReference type="PANTHER" id="PTHR11452:SF91">
    <property type="entry name" value="ALPHA-GALACTOSIDASE A-RELATED"/>
    <property type="match status" value="1"/>
</dbReference>